<gene>
    <name evidence="1" type="ORF">OH806_15765</name>
</gene>
<dbReference type="EMBL" id="JAPDHV010000009">
    <property type="protein sequence ID" value="MCW3162730.1"/>
    <property type="molecule type" value="Genomic_DNA"/>
</dbReference>
<evidence type="ECO:0000313" key="2">
    <source>
        <dbReference type="Proteomes" id="UP001163719"/>
    </source>
</evidence>
<accession>A0ABT3HSS7</accession>
<keyword evidence="2" id="KW-1185">Reference proteome</keyword>
<evidence type="ECO:0000313" key="1">
    <source>
        <dbReference type="EMBL" id="MCW3162730.1"/>
    </source>
</evidence>
<organism evidence="1 2">
    <name type="scientific">Chryseobacterium oryctis</name>
    <dbReference type="NCBI Taxonomy" id="2952618"/>
    <lineage>
        <taxon>Bacteria</taxon>
        <taxon>Pseudomonadati</taxon>
        <taxon>Bacteroidota</taxon>
        <taxon>Flavobacteriia</taxon>
        <taxon>Flavobacteriales</taxon>
        <taxon>Weeksellaceae</taxon>
        <taxon>Chryseobacterium group</taxon>
        <taxon>Chryseobacterium</taxon>
    </lineage>
</organism>
<protein>
    <recommendedName>
        <fullName evidence="3">DUF4468 domain-containing protein</fullName>
    </recommendedName>
</protein>
<dbReference type="RefSeq" id="WP_264744645.1">
    <property type="nucleotide sequence ID" value="NZ_JAPDHV010000009.1"/>
</dbReference>
<name>A0ABT3HSS7_9FLAO</name>
<proteinExistence type="predicted"/>
<comment type="caution">
    <text evidence="1">The sequence shown here is derived from an EMBL/GenBank/DDBJ whole genome shotgun (WGS) entry which is preliminary data.</text>
</comment>
<evidence type="ECO:0008006" key="3">
    <source>
        <dbReference type="Google" id="ProtNLM"/>
    </source>
</evidence>
<dbReference type="Proteomes" id="UP001163719">
    <property type="component" value="Unassembled WGS sequence"/>
</dbReference>
<sequence length="250" mass="28498">MKKISILIFTFCLTLVFGQKVSNYKYIAVPEKFETFKRDYGIVQFLTKSLNSKKYEVISTNKHQWPEEIYGNGCNIIFVAVKNESNWLTNKLTLQFKDCNDKVILESKGRSDIKEYEEGYQDALKQALTVVSMSSPTIKMENNEEVKYQEPIKKDISNKDTVSNTSNSSSKFTNGKITLQKIQLDNNQFILADSNSSVPFATFKNTTKKDVFRVKLANGESTLGYFENGNIVIEIPQSNGEHSKEVFSVK</sequence>
<reference evidence="1" key="1">
    <citation type="submission" date="2022-10" db="EMBL/GenBank/DDBJ databases">
        <title>Chryseobacterium babae sp. nov. isolated from the gut of the beetle Oryctes rhinoceros, and Chryseobacterium kimseyorum sp. nov., isolated from a stick insect rearing cage.</title>
        <authorList>
            <person name="Shelomi M."/>
            <person name="Han C.-J."/>
            <person name="Chen W.-M."/>
            <person name="Chen H.-K."/>
            <person name="Liaw S.-J."/>
            <person name="Muhle E."/>
            <person name="Clermont D."/>
        </authorList>
    </citation>
    <scope>NUCLEOTIDE SEQUENCE</scope>
    <source>
        <strain evidence="1">WLa1L2M3</strain>
    </source>
</reference>